<dbReference type="Pfam" id="PF13561">
    <property type="entry name" value="adh_short_C2"/>
    <property type="match status" value="1"/>
</dbReference>
<comment type="similarity">
    <text evidence="1">Belongs to the short-chain dehydrogenases/reductases (SDR) family.</text>
</comment>
<sequence length="257" mass="26940">MEKMVEKAKELCSGAQRALVTGAAKRIGRSIALGLAQAGYDVALHCNRSRAEAEDVAAHIAAMGRRACIVVGDLSAGDKVSAIVEEAHAGIGVLDLLVNSASMFEADGVGTLRAQVWNRQFAVNAQAPIFLAQAFAAQVDPRACDPSIVNLIDQRVLHPRPDYVSYYLSKSVLHVATQTLAQALAPRIRVNGIGPGPTLQAASQTPEEFAAEAAGTPLGHGSAVEDIVEAVLYLARARSVSGQMIAVDGGQHLAWAE</sequence>
<keyword evidence="2" id="KW-0560">Oxidoreductase</keyword>
<evidence type="ECO:0000313" key="4">
    <source>
        <dbReference type="Proteomes" id="UP000237682"/>
    </source>
</evidence>
<evidence type="ECO:0000256" key="1">
    <source>
        <dbReference type="ARBA" id="ARBA00006484"/>
    </source>
</evidence>
<dbReference type="EMBL" id="PUEJ01000004">
    <property type="protein sequence ID" value="PRH87343.1"/>
    <property type="molecule type" value="Genomic_DNA"/>
</dbReference>
<dbReference type="Proteomes" id="UP000237682">
    <property type="component" value="Unassembled WGS sequence"/>
</dbReference>
<dbReference type="OrthoDB" id="9786360at2"/>
<dbReference type="AlphaFoldDB" id="A0A2S9QDB5"/>
<dbReference type="Gene3D" id="3.40.50.720">
    <property type="entry name" value="NAD(P)-binding Rossmann-like Domain"/>
    <property type="match status" value="1"/>
</dbReference>
<dbReference type="InterPro" id="IPR036291">
    <property type="entry name" value="NAD(P)-bd_dom_sf"/>
</dbReference>
<dbReference type="GO" id="GO:0016491">
    <property type="term" value="F:oxidoreductase activity"/>
    <property type="evidence" value="ECO:0007669"/>
    <property type="project" value="UniProtKB-KW"/>
</dbReference>
<dbReference type="InterPro" id="IPR002347">
    <property type="entry name" value="SDR_fam"/>
</dbReference>
<dbReference type="SUPFAM" id="SSF51735">
    <property type="entry name" value="NAD(P)-binding Rossmann-fold domains"/>
    <property type="match status" value="1"/>
</dbReference>
<organism evidence="3 4">
    <name type="scientific">Labrys okinawensis</name>
    <dbReference type="NCBI Taxonomy" id="346911"/>
    <lineage>
        <taxon>Bacteria</taxon>
        <taxon>Pseudomonadati</taxon>
        <taxon>Pseudomonadota</taxon>
        <taxon>Alphaproteobacteria</taxon>
        <taxon>Hyphomicrobiales</taxon>
        <taxon>Xanthobacteraceae</taxon>
        <taxon>Labrys</taxon>
    </lineage>
</organism>
<name>A0A2S9QDB5_9HYPH</name>
<gene>
    <name evidence="3" type="ORF">C5L14_12010</name>
</gene>
<dbReference type="NCBIfam" id="NF006597">
    <property type="entry name" value="PRK09134.1"/>
    <property type="match status" value="1"/>
</dbReference>
<protein>
    <submittedName>
        <fullName evidence="3">Short chain dehydrogenase</fullName>
    </submittedName>
</protein>
<evidence type="ECO:0000313" key="3">
    <source>
        <dbReference type="EMBL" id="PRH87343.1"/>
    </source>
</evidence>
<evidence type="ECO:0000256" key="2">
    <source>
        <dbReference type="ARBA" id="ARBA00023002"/>
    </source>
</evidence>
<dbReference type="PRINTS" id="PR00081">
    <property type="entry name" value="GDHRDH"/>
</dbReference>
<reference evidence="3 4" key="1">
    <citation type="submission" date="2018-02" db="EMBL/GenBank/DDBJ databases">
        <title>Whole genome sequencing of endophytic bacterium.</title>
        <authorList>
            <person name="Eedara R."/>
            <person name="Podile A.R."/>
        </authorList>
    </citation>
    <scope>NUCLEOTIDE SEQUENCE [LARGE SCALE GENOMIC DNA]</scope>
    <source>
        <strain evidence="3 4">RP1T</strain>
    </source>
</reference>
<dbReference type="PANTHER" id="PTHR43639">
    <property type="entry name" value="OXIDOREDUCTASE, SHORT-CHAIN DEHYDROGENASE/REDUCTASE FAMILY (AFU_ORTHOLOGUE AFUA_5G02870)"/>
    <property type="match status" value="1"/>
</dbReference>
<comment type="caution">
    <text evidence="3">The sequence shown here is derived from an EMBL/GenBank/DDBJ whole genome shotgun (WGS) entry which is preliminary data.</text>
</comment>
<keyword evidence="4" id="KW-1185">Reference proteome</keyword>
<accession>A0A2S9QDB5</accession>
<dbReference type="PANTHER" id="PTHR43639:SF1">
    <property type="entry name" value="SHORT-CHAIN DEHYDROGENASE_REDUCTASE FAMILY PROTEIN"/>
    <property type="match status" value="1"/>
</dbReference>
<proteinExistence type="inferred from homology"/>